<name>A0A9P9WNC6_9PEZI</name>
<dbReference type="Proteomes" id="UP000829685">
    <property type="component" value="Unassembled WGS sequence"/>
</dbReference>
<dbReference type="EMBL" id="JAFIMR010000012">
    <property type="protein sequence ID" value="KAI1871618.1"/>
    <property type="molecule type" value="Genomic_DNA"/>
</dbReference>
<keyword evidence="1" id="KW-0175">Coiled coil</keyword>
<feature type="compositionally biased region" description="Basic and acidic residues" evidence="2">
    <location>
        <begin position="322"/>
        <end position="333"/>
    </location>
</feature>
<dbReference type="OrthoDB" id="4747502at2759"/>
<dbReference type="AlphaFoldDB" id="A0A9P9WNC6"/>
<reference evidence="3" key="1">
    <citation type="submission" date="2021-03" db="EMBL/GenBank/DDBJ databases">
        <title>Revisited historic fungal species revealed as producer of novel bioactive compounds through whole genome sequencing and comparative genomics.</title>
        <authorList>
            <person name="Vignolle G.A."/>
            <person name="Hochenegger N."/>
            <person name="Mach R.L."/>
            <person name="Mach-Aigner A.R."/>
            <person name="Javad Rahimi M."/>
            <person name="Salim K.A."/>
            <person name="Chan C.M."/>
            <person name="Lim L.B.L."/>
            <person name="Cai F."/>
            <person name="Druzhinina I.S."/>
            <person name="U'Ren J.M."/>
            <person name="Derntl C."/>
        </authorList>
    </citation>
    <scope>NUCLEOTIDE SEQUENCE</scope>
    <source>
        <strain evidence="3">TUCIM 5799</strain>
    </source>
</reference>
<feature type="compositionally biased region" description="Polar residues" evidence="2">
    <location>
        <begin position="242"/>
        <end position="254"/>
    </location>
</feature>
<evidence type="ECO:0000313" key="3">
    <source>
        <dbReference type="EMBL" id="KAI1871618.1"/>
    </source>
</evidence>
<evidence type="ECO:0000256" key="1">
    <source>
        <dbReference type="SAM" id="Coils"/>
    </source>
</evidence>
<feature type="region of interest" description="Disordered" evidence="2">
    <location>
        <begin position="292"/>
        <end position="334"/>
    </location>
</feature>
<sequence length="499" mass="55389">MPPAKDATSQLAGTNEPFRKAASTVIVTFEVAADARDPGREDDDEYDNREIHRQKLRMSFKACYEPPIVTLRFNVGIFGYGEDTKKEKTTLYFDVPRHHISSLESTHHVDVATVPELSQDDIAKLAGGITRLRFHLTRPGNLIQPSRELSLKPASQHTLASMTLLAKTLDFVLLMPHTTLSKQQLQCLQQAVTSPITFHDQLQQDKEHDFWLAALYGGAGGRLLNTRATAASPPPNKIDDVSTASESGDSTVATATPPAYRRSAAPSDHGVDAVGETNGLITASDFADEITAAGPPPYDSLASGDKTSAPAADMTKKQVRKRLQDSVKFDTRNSRRRLGSEPLFAGGKHLHAGDIARTSTLEDGKEAGIYLPYPSALILEKLDEVLRRAQYLEKENGLLKAEISAMREGQDQMKAELKEMADRDYDRSKKTKDLENEHANLEDHITHLRQCHDDIEERQAELEDRQGRIEEKCDNIELEIVDQVHTALRERLISALETI</sequence>
<comment type="caution">
    <text evidence="3">The sequence shown here is derived from an EMBL/GenBank/DDBJ whole genome shotgun (WGS) entry which is preliminary data.</text>
</comment>
<protein>
    <submittedName>
        <fullName evidence="3">Uncharacterized protein</fullName>
    </submittedName>
</protein>
<feature type="region of interest" description="Disordered" evidence="2">
    <location>
        <begin position="226"/>
        <end position="275"/>
    </location>
</feature>
<accession>A0A9P9WNC6</accession>
<evidence type="ECO:0000256" key="2">
    <source>
        <dbReference type="SAM" id="MobiDB-lite"/>
    </source>
</evidence>
<evidence type="ECO:0000313" key="4">
    <source>
        <dbReference type="Proteomes" id="UP000829685"/>
    </source>
</evidence>
<keyword evidence="4" id="KW-1185">Reference proteome</keyword>
<gene>
    <name evidence="3" type="ORF">JX265_005604</name>
</gene>
<organism evidence="3 4">
    <name type="scientific">Neoarthrinium moseri</name>
    <dbReference type="NCBI Taxonomy" id="1658444"/>
    <lineage>
        <taxon>Eukaryota</taxon>
        <taxon>Fungi</taxon>
        <taxon>Dikarya</taxon>
        <taxon>Ascomycota</taxon>
        <taxon>Pezizomycotina</taxon>
        <taxon>Sordariomycetes</taxon>
        <taxon>Xylariomycetidae</taxon>
        <taxon>Amphisphaeriales</taxon>
        <taxon>Apiosporaceae</taxon>
        <taxon>Neoarthrinium</taxon>
    </lineage>
</organism>
<proteinExistence type="predicted"/>
<feature type="coiled-coil region" evidence="1">
    <location>
        <begin position="452"/>
        <end position="479"/>
    </location>
</feature>